<dbReference type="STRING" id="283737.SAMN05660453_0773"/>
<evidence type="ECO:0000313" key="1">
    <source>
        <dbReference type="EMBL" id="SFB99166.1"/>
    </source>
</evidence>
<dbReference type="EMBL" id="FOLI01000003">
    <property type="protein sequence ID" value="SFB99166.1"/>
    <property type="molecule type" value="Genomic_DNA"/>
</dbReference>
<dbReference type="Pfam" id="PF07751">
    <property type="entry name" value="Abi_2"/>
    <property type="match status" value="1"/>
</dbReference>
<dbReference type="OrthoDB" id="5363652at2"/>
<proteinExistence type="predicted"/>
<protein>
    <submittedName>
        <fullName evidence="1">Abortive infection bacteriophage resistance protein</fullName>
    </submittedName>
</protein>
<dbReference type="AlphaFoldDB" id="A0A1I1FJL1"/>
<dbReference type="InterPro" id="IPR011664">
    <property type="entry name" value="Abi_system_AbiD/AbiF-like"/>
</dbReference>
<organism evidence="1 2">
    <name type="scientific">Fructobacillus durionis</name>
    <dbReference type="NCBI Taxonomy" id="283737"/>
    <lineage>
        <taxon>Bacteria</taxon>
        <taxon>Bacillati</taxon>
        <taxon>Bacillota</taxon>
        <taxon>Bacilli</taxon>
        <taxon>Lactobacillales</taxon>
        <taxon>Lactobacillaceae</taxon>
        <taxon>Fructobacillus</taxon>
    </lineage>
</organism>
<evidence type="ECO:0000313" key="2">
    <source>
        <dbReference type="Proteomes" id="UP000199376"/>
    </source>
</evidence>
<keyword evidence="2" id="KW-1185">Reference proteome</keyword>
<name>A0A1I1FJL1_9LACO</name>
<sequence length="320" mass="37124">MIETTTFLDWERQLQSLQEQYNISIQKKDTALRTLKKYSFHNLIDKYQDSLRKGPDTETFIDGISIETLGVIQMLENRLASEILQAILSIEKNMKSVFQYELAQQFGTLESNYLSNVIYSKRGQLTKQVLHTLHHKNQQSKNVSKTLLAYRLSGNVPPWILIENISFGQFNCWFQISPTNIREKVMTDFFIPASINEETLIAFQNTIDYLIDFRNGLAHGEAIVQIHSKAPLTLSYIRSFYEEEVITDEEFNEGYGQQDFFGLLLVIGILLKQSERQIFKDQLINLLNIFDSLLPINEGPMRHILGQIPINIQQRVKKII</sequence>
<accession>A0A1I1FJL1</accession>
<gene>
    <name evidence="1" type="ORF">SAMN05660453_0773</name>
</gene>
<dbReference type="RefSeq" id="WP_091502249.1">
    <property type="nucleotide sequence ID" value="NZ_FOLI01000003.1"/>
</dbReference>
<reference evidence="1 2" key="1">
    <citation type="submission" date="2016-10" db="EMBL/GenBank/DDBJ databases">
        <authorList>
            <person name="de Groot N.N."/>
        </authorList>
    </citation>
    <scope>NUCLEOTIDE SEQUENCE [LARGE SCALE GENOMIC DNA]</scope>
    <source>
        <strain evidence="1 2">DSM 19113</strain>
    </source>
</reference>
<dbReference type="Proteomes" id="UP000199376">
    <property type="component" value="Unassembled WGS sequence"/>
</dbReference>